<comment type="caution">
    <text evidence="3">The sequence shown here is derived from an EMBL/GenBank/DDBJ whole genome shotgun (WGS) entry which is preliminary data.</text>
</comment>
<organism evidence="3 4">
    <name type="scientific">Penicillium malachiteum</name>
    <dbReference type="NCBI Taxonomy" id="1324776"/>
    <lineage>
        <taxon>Eukaryota</taxon>
        <taxon>Fungi</taxon>
        <taxon>Dikarya</taxon>
        <taxon>Ascomycota</taxon>
        <taxon>Pezizomycotina</taxon>
        <taxon>Eurotiomycetes</taxon>
        <taxon>Eurotiomycetidae</taxon>
        <taxon>Eurotiales</taxon>
        <taxon>Aspergillaceae</taxon>
        <taxon>Penicillium</taxon>
    </lineage>
</organism>
<dbReference type="GO" id="GO:0015074">
    <property type="term" value="P:DNA integration"/>
    <property type="evidence" value="ECO:0007669"/>
    <property type="project" value="InterPro"/>
</dbReference>
<dbReference type="GO" id="GO:0003677">
    <property type="term" value="F:DNA binding"/>
    <property type="evidence" value="ECO:0007669"/>
    <property type="project" value="InterPro"/>
</dbReference>
<dbReference type="Proteomes" id="UP001215712">
    <property type="component" value="Unassembled WGS sequence"/>
</dbReference>
<dbReference type="InterPro" id="IPR036397">
    <property type="entry name" value="RNaseH_sf"/>
</dbReference>
<evidence type="ECO:0000313" key="3">
    <source>
        <dbReference type="EMBL" id="KAJ5738048.1"/>
    </source>
</evidence>
<evidence type="ECO:0000256" key="1">
    <source>
        <dbReference type="SAM" id="MobiDB-lite"/>
    </source>
</evidence>
<dbReference type="Gene3D" id="3.30.420.10">
    <property type="entry name" value="Ribonuclease H-like superfamily/Ribonuclease H"/>
    <property type="match status" value="1"/>
</dbReference>
<reference evidence="3" key="1">
    <citation type="journal article" date="2023" name="IMA Fungus">
        <title>Comparative genomic study of the Penicillium genus elucidates a diverse pangenome and 15 lateral gene transfer events.</title>
        <authorList>
            <person name="Petersen C."/>
            <person name="Sorensen T."/>
            <person name="Nielsen M.R."/>
            <person name="Sondergaard T.E."/>
            <person name="Sorensen J.L."/>
            <person name="Fitzpatrick D.A."/>
            <person name="Frisvad J.C."/>
            <person name="Nielsen K.L."/>
        </authorList>
    </citation>
    <scope>NUCLEOTIDE SEQUENCE</scope>
    <source>
        <strain evidence="3">IBT 17514</strain>
    </source>
</reference>
<dbReference type="InterPro" id="IPR002492">
    <property type="entry name" value="Transposase_Tc1-like"/>
</dbReference>
<dbReference type="InterPro" id="IPR009057">
    <property type="entry name" value="Homeodomain-like_sf"/>
</dbReference>
<sequence length="250" mass="29326">MKTDIAQRATVITLRTIGYNTKSISEFLNIPRRTVDSIWQRALERGFQPNQTPLNISDEMLADKPRSGRPSKQTDQIKENIGAKIRMDRYGREKSCEQLAEELRSESGIQISTTTVWRVLRKIGLRKTKPTRKPGLAIDAKKQRLEWCLKHAHWTLEDWMNVIWTDETAVVLLHRRGGYRVWRTAKERFIRSCICERWKGSSEFMFWGSFSYHQKGPCHCWVPETAAEKCESEERITEWNAELEPIMRAE</sequence>
<gene>
    <name evidence="3" type="ORF">N7493_001203</name>
</gene>
<feature type="region of interest" description="Disordered" evidence="1">
    <location>
        <begin position="61"/>
        <end position="80"/>
    </location>
</feature>
<dbReference type="GO" id="GO:0006313">
    <property type="term" value="P:DNA transposition"/>
    <property type="evidence" value="ECO:0007669"/>
    <property type="project" value="InterPro"/>
</dbReference>
<keyword evidence="4" id="KW-1185">Reference proteome</keyword>
<evidence type="ECO:0000259" key="2">
    <source>
        <dbReference type="Pfam" id="PF01498"/>
    </source>
</evidence>
<dbReference type="Pfam" id="PF01498">
    <property type="entry name" value="HTH_Tnp_Tc3_2"/>
    <property type="match status" value="1"/>
</dbReference>
<accession>A0AAD6MZQ1</accession>
<feature type="domain" description="Transposase Tc1-like" evidence="2">
    <location>
        <begin position="82"/>
        <end position="152"/>
    </location>
</feature>
<dbReference type="AlphaFoldDB" id="A0AAD6MZQ1"/>
<reference evidence="3" key="2">
    <citation type="submission" date="2023-01" db="EMBL/GenBank/DDBJ databases">
        <authorList>
            <person name="Petersen C."/>
        </authorList>
    </citation>
    <scope>NUCLEOTIDE SEQUENCE</scope>
    <source>
        <strain evidence="3">IBT 17514</strain>
    </source>
</reference>
<proteinExistence type="predicted"/>
<name>A0AAD6MZQ1_9EURO</name>
<dbReference type="SUPFAM" id="SSF46689">
    <property type="entry name" value="Homeodomain-like"/>
    <property type="match status" value="1"/>
</dbReference>
<evidence type="ECO:0000313" key="4">
    <source>
        <dbReference type="Proteomes" id="UP001215712"/>
    </source>
</evidence>
<dbReference type="Pfam" id="PF13384">
    <property type="entry name" value="HTH_23"/>
    <property type="match status" value="1"/>
</dbReference>
<dbReference type="EMBL" id="JAQJAN010000002">
    <property type="protein sequence ID" value="KAJ5738048.1"/>
    <property type="molecule type" value="Genomic_DNA"/>
</dbReference>
<protein>
    <recommendedName>
        <fullName evidence="2">Transposase Tc1-like domain-containing protein</fullName>
    </recommendedName>
</protein>